<dbReference type="RefSeq" id="WP_053236632.1">
    <property type="nucleotide sequence ID" value="NZ_CP011125.1"/>
</dbReference>
<dbReference type="KEGG" id="samy:DB32_006745"/>
<reference evidence="1 2" key="1">
    <citation type="submission" date="2015-03" db="EMBL/GenBank/DDBJ databases">
        <title>Genome assembly of Sandaracinus amylolyticus DSM 53668.</title>
        <authorList>
            <person name="Sharma G."/>
            <person name="Subramanian S."/>
        </authorList>
    </citation>
    <scope>NUCLEOTIDE SEQUENCE [LARGE SCALE GENOMIC DNA]</scope>
    <source>
        <strain evidence="1 2">DSM 53668</strain>
    </source>
</reference>
<evidence type="ECO:0000313" key="2">
    <source>
        <dbReference type="Proteomes" id="UP000034883"/>
    </source>
</evidence>
<proteinExistence type="predicted"/>
<dbReference type="Proteomes" id="UP000034883">
    <property type="component" value="Chromosome"/>
</dbReference>
<dbReference type="EMBL" id="CP011125">
    <property type="protein sequence ID" value="AKF09596.1"/>
    <property type="molecule type" value="Genomic_DNA"/>
</dbReference>
<accession>A0A0F6W7Y3</accession>
<organism evidence="1 2">
    <name type="scientific">Sandaracinus amylolyticus</name>
    <dbReference type="NCBI Taxonomy" id="927083"/>
    <lineage>
        <taxon>Bacteria</taxon>
        <taxon>Pseudomonadati</taxon>
        <taxon>Myxococcota</taxon>
        <taxon>Polyangia</taxon>
        <taxon>Polyangiales</taxon>
        <taxon>Sandaracinaceae</taxon>
        <taxon>Sandaracinus</taxon>
    </lineage>
</organism>
<protein>
    <submittedName>
        <fullName evidence="1">Uncharacterized protein</fullName>
    </submittedName>
</protein>
<keyword evidence="2" id="KW-1185">Reference proteome</keyword>
<dbReference type="AlphaFoldDB" id="A0A0F6W7Y3"/>
<evidence type="ECO:0000313" key="1">
    <source>
        <dbReference type="EMBL" id="AKF09596.1"/>
    </source>
</evidence>
<name>A0A0F6W7Y3_9BACT</name>
<gene>
    <name evidence="1" type="ORF">DB32_006745</name>
</gene>
<dbReference type="STRING" id="927083.DB32_006745"/>
<sequence>MTLVVALALALLSGCGGGLRRFPLAEPMWLDRDRRPFTPQPPEWYSPYVWDGADNSVFRPLADVWRFELDREAVNVNAMDEVPDSSWYTNRLSRGPLSPIQIAYGPCADVDPAIPGVDDDVPGPLTIVRGKPDGSNPGFFVRDANGQMYLMKPDGDLQAERPSASDAIAASVYWSAGFFAPCNRVVFVRREDLVLDPGAEVRRTDGRRGPLAQQTVDEILDKAVELPDGRLRFSLSQFIDGEPIAPWTYEGTWPHDPNDVIPHEHRREVRGMYVLSSWLSHIDSRQENTMSAWIEVEGDRGYVRHYMIDFSDTLGILFTWDALARRFGHSGYFDVQHLTEDFLTLGLLDRPWHHAQYGAAGNILGYYDLERYEPDQWRPGYGNPAYERMTEHDAAWMTRIVARIGDEHLRALIDRGRWSSLTVRDEVFRIVRGRRDRVLERWLTRLSPLTQPVPEQDGARVCVEDLALTSGLRDPDTRVYLARGFAGDDYEPRAVALETRAEGRVCVEMPRVAGASHDHPGYVIAEIVARSEGRETTGPLRLHAYDLGDEVRIVGLERLHGVEEPRR</sequence>
<dbReference type="OrthoDB" id="1492085at2"/>